<dbReference type="CDD" id="cd05685">
    <property type="entry name" value="S1_Tex"/>
    <property type="match status" value="1"/>
</dbReference>
<dbReference type="InterPro" id="IPR032639">
    <property type="entry name" value="Tex_YqgF"/>
</dbReference>
<dbReference type="SUPFAM" id="SSF158832">
    <property type="entry name" value="Tex N-terminal region-like"/>
    <property type="match status" value="1"/>
</dbReference>
<dbReference type="Pfam" id="PF22706">
    <property type="entry name" value="Tex_central_region"/>
    <property type="match status" value="1"/>
</dbReference>
<organism evidence="2 3">
    <name type="scientific">Flavobacterium beibuense</name>
    <dbReference type="NCBI Taxonomy" id="657326"/>
    <lineage>
        <taxon>Bacteria</taxon>
        <taxon>Pseudomonadati</taxon>
        <taxon>Bacteroidota</taxon>
        <taxon>Flavobacteriia</taxon>
        <taxon>Flavobacteriales</taxon>
        <taxon>Flavobacteriaceae</taxon>
        <taxon>Flavobacterium</taxon>
    </lineage>
</organism>
<dbReference type="Pfam" id="PF17674">
    <property type="entry name" value="HHH_9"/>
    <property type="match status" value="1"/>
</dbReference>
<dbReference type="Gene3D" id="2.40.50.140">
    <property type="entry name" value="Nucleic acid-binding proteins"/>
    <property type="match status" value="1"/>
</dbReference>
<dbReference type="Proteomes" id="UP000289775">
    <property type="component" value="Unassembled WGS sequence"/>
</dbReference>
<dbReference type="Pfam" id="PF16921">
    <property type="entry name" value="Tex_YqgF"/>
    <property type="match status" value="1"/>
</dbReference>
<dbReference type="AlphaFoldDB" id="A0A444WDK3"/>
<dbReference type="Pfam" id="PF09371">
    <property type="entry name" value="Tex_N"/>
    <property type="match status" value="1"/>
</dbReference>
<dbReference type="InterPro" id="IPR003029">
    <property type="entry name" value="S1_domain"/>
</dbReference>
<dbReference type="InterPro" id="IPR012337">
    <property type="entry name" value="RNaseH-like_sf"/>
</dbReference>
<dbReference type="EMBL" id="JUIW01000004">
    <property type="protein sequence ID" value="RYJ43931.1"/>
    <property type="molecule type" value="Genomic_DNA"/>
</dbReference>
<feature type="domain" description="S1 motif" evidence="1">
    <location>
        <begin position="636"/>
        <end position="705"/>
    </location>
</feature>
<protein>
    <submittedName>
        <fullName evidence="2">S1 RNA binding domain protein</fullName>
    </submittedName>
</protein>
<accession>A0A444WDK3</accession>
<dbReference type="FunFam" id="1.10.10.650:FF:000001">
    <property type="entry name" value="S1 RNA-binding domain 1"/>
    <property type="match status" value="1"/>
</dbReference>
<proteinExistence type="predicted"/>
<sequence length="706" mass="78680">MTNIQFISGQVTAPVKSIENTLQLLSEDCTIPFIARYRKDRTGNLDEVVIEQIAKLSQAYEAIVKRKEAILKSIEEQNGLTPDLKQKIDASFDMTELEDFYLPFKKRKKTKADTARENGLEPLAKIIMAQNSDDIDFIASKYLNDKVANEDEALQGARDIIAEWINENLYVRKNLRRMYGRKAEITTKKVKDADEEKAKKFEQYLDWSENLAKAPSHRVLAMLRAENEGVIKFKVEIDSDEALDFMEQAVIKNNRETAGQLKLAIKDSYKRLLAPAISNEVLQEAKSKADATAIGVFAGNLGQLLLAPPLGEKRILALDPGYRTGCKVVCLDEKGDLLYNETIFPHPPQNETAIAMKKIRSMVNAYKIDAISIGNGTASRETEHFIKKIAFDKPIQVFVVSEAGASVYSASKIARDEFPNYDVTVRGAVSIGRRLSDPLAELVKIEPKAIGVGQYQHDVDQGKLKEELDTVVMRCVNSVGVNINTASKSLLGYVSGIGEKLAENIVNYRSENGPFEDRKQLKKVPRLGDKAYQQAAAFVRIPNAKNPLDNSAVHPEAYSIVEKMAKDMKLKTADLVSNKEAIAKISVTSYATEDVGVLALKDILKELEKPGLDPRKSAKVFEFDPNVRTINDLRTGMILPGIVNNITNFGCFVDIGIKESGLVHISQLKEGFVSDVNEVVKLHQHVEVKVLEIDDARKRIQLTMIL</sequence>
<dbReference type="SMART" id="SM00732">
    <property type="entry name" value="YqgFc"/>
    <property type="match status" value="1"/>
</dbReference>
<name>A0A444WDK3_9FLAO</name>
<dbReference type="InterPro" id="IPR037027">
    <property type="entry name" value="YqgF/RNaseH-like_dom_sf"/>
</dbReference>
<dbReference type="PANTHER" id="PTHR10724">
    <property type="entry name" value="30S RIBOSOMAL PROTEIN S1"/>
    <property type="match status" value="1"/>
</dbReference>
<dbReference type="Pfam" id="PF00575">
    <property type="entry name" value="S1"/>
    <property type="match status" value="1"/>
</dbReference>
<dbReference type="GO" id="GO:0005737">
    <property type="term" value="C:cytoplasm"/>
    <property type="evidence" value="ECO:0007669"/>
    <property type="project" value="UniProtKB-ARBA"/>
</dbReference>
<evidence type="ECO:0000259" key="1">
    <source>
        <dbReference type="PROSITE" id="PS50126"/>
    </source>
</evidence>
<dbReference type="SMART" id="SM00316">
    <property type="entry name" value="S1"/>
    <property type="match status" value="1"/>
</dbReference>
<dbReference type="FunFam" id="3.30.420.140:FF:000001">
    <property type="entry name" value="RNA-binding transcriptional accessory protein"/>
    <property type="match status" value="1"/>
</dbReference>
<dbReference type="SUPFAM" id="SSF50249">
    <property type="entry name" value="Nucleic acid-binding proteins"/>
    <property type="match status" value="1"/>
</dbReference>
<dbReference type="FunFam" id="2.40.50.140:FF:000051">
    <property type="entry name" value="RNA-binding transcriptional accessory protein"/>
    <property type="match status" value="1"/>
</dbReference>
<dbReference type="SUPFAM" id="SSF53098">
    <property type="entry name" value="Ribonuclease H-like"/>
    <property type="match status" value="1"/>
</dbReference>
<dbReference type="PANTHER" id="PTHR10724:SF10">
    <property type="entry name" value="S1 RNA-BINDING DOMAIN-CONTAINING PROTEIN 1"/>
    <property type="match status" value="1"/>
</dbReference>
<dbReference type="InterPro" id="IPR044146">
    <property type="entry name" value="S1_Tex"/>
</dbReference>
<dbReference type="Gene3D" id="1.10.3500.10">
    <property type="entry name" value="Tex N-terminal region-like"/>
    <property type="match status" value="1"/>
</dbReference>
<dbReference type="RefSeq" id="WP_129750584.1">
    <property type="nucleotide sequence ID" value="NZ_JUIW01000004.1"/>
</dbReference>
<dbReference type="InterPro" id="IPR018974">
    <property type="entry name" value="Tex-like_N"/>
</dbReference>
<evidence type="ECO:0000313" key="3">
    <source>
        <dbReference type="Proteomes" id="UP000289775"/>
    </source>
</evidence>
<dbReference type="Gene3D" id="1.10.10.650">
    <property type="entry name" value="RuvA domain 2-like"/>
    <property type="match status" value="1"/>
</dbReference>
<keyword evidence="3" id="KW-1185">Reference proteome</keyword>
<dbReference type="GO" id="GO:0006139">
    <property type="term" value="P:nucleobase-containing compound metabolic process"/>
    <property type="evidence" value="ECO:0007669"/>
    <property type="project" value="InterPro"/>
</dbReference>
<dbReference type="PROSITE" id="PS50126">
    <property type="entry name" value="S1"/>
    <property type="match status" value="1"/>
</dbReference>
<dbReference type="GO" id="GO:0003729">
    <property type="term" value="F:mRNA binding"/>
    <property type="evidence" value="ECO:0007669"/>
    <property type="project" value="TreeGrafter"/>
</dbReference>
<dbReference type="Pfam" id="PF12836">
    <property type="entry name" value="HHH_3"/>
    <property type="match status" value="1"/>
</dbReference>
<dbReference type="FunFam" id="1.10.150.310:FF:000001">
    <property type="entry name" value="RNA-binding transcriptional accessory protein"/>
    <property type="match status" value="1"/>
</dbReference>
<dbReference type="Gene3D" id="3.30.420.140">
    <property type="entry name" value="YqgF/RNase H-like domain"/>
    <property type="match status" value="1"/>
</dbReference>
<dbReference type="GO" id="GO:0003735">
    <property type="term" value="F:structural constituent of ribosome"/>
    <property type="evidence" value="ECO:0007669"/>
    <property type="project" value="TreeGrafter"/>
</dbReference>
<dbReference type="InterPro" id="IPR055179">
    <property type="entry name" value="Tex-like_central_region"/>
</dbReference>
<dbReference type="InterPro" id="IPR010994">
    <property type="entry name" value="RuvA_2-like"/>
</dbReference>
<dbReference type="InterPro" id="IPR023319">
    <property type="entry name" value="Tex-like_HTH_dom_sf"/>
</dbReference>
<dbReference type="InterPro" id="IPR023323">
    <property type="entry name" value="Tex-like_dom_sf"/>
</dbReference>
<dbReference type="InterPro" id="IPR012340">
    <property type="entry name" value="NA-bd_OB-fold"/>
</dbReference>
<comment type="caution">
    <text evidence="2">The sequence shown here is derived from an EMBL/GenBank/DDBJ whole genome shotgun (WGS) entry which is preliminary data.</text>
</comment>
<dbReference type="OrthoDB" id="9804714at2"/>
<dbReference type="InterPro" id="IPR006641">
    <property type="entry name" value="YqgF/RNaseH-like_dom"/>
</dbReference>
<dbReference type="Gene3D" id="1.10.150.310">
    <property type="entry name" value="Tex RuvX-like domain-like"/>
    <property type="match status" value="1"/>
</dbReference>
<dbReference type="InterPro" id="IPR041692">
    <property type="entry name" value="HHH_9"/>
</dbReference>
<gene>
    <name evidence="2" type="ORF">NU09_1439</name>
</gene>
<dbReference type="GO" id="GO:0006412">
    <property type="term" value="P:translation"/>
    <property type="evidence" value="ECO:0007669"/>
    <property type="project" value="TreeGrafter"/>
</dbReference>
<dbReference type="SUPFAM" id="SSF47781">
    <property type="entry name" value="RuvA domain 2-like"/>
    <property type="match status" value="2"/>
</dbReference>
<reference evidence="2 3" key="1">
    <citation type="submission" date="2014-12" db="EMBL/GenBank/DDBJ databases">
        <title>Genome sequence of Flavobacterium beibuense RSKm HC5.</title>
        <authorList>
            <person name="Kim J.F."/>
            <person name="Song J.Y."/>
            <person name="Kwak M.-J."/>
            <person name="Lee S.-W."/>
        </authorList>
    </citation>
    <scope>NUCLEOTIDE SEQUENCE [LARGE SCALE GENOMIC DNA]</scope>
    <source>
        <strain evidence="2 3">RSKm HC5</strain>
    </source>
</reference>
<evidence type="ECO:0000313" key="2">
    <source>
        <dbReference type="EMBL" id="RYJ43931.1"/>
    </source>
</evidence>
<dbReference type="InterPro" id="IPR050437">
    <property type="entry name" value="Ribos_protein_bS1-like"/>
</dbReference>